<proteinExistence type="predicted"/>
<dbReference type="Proteomes" id="UP000298049">
    <property type="component" value="Chromosome"/>
</dbReference>
<dbReference type="InterPro" id="IPR007848">
    <property type="entry name" value="Small_mtfrase_dom"/>
</dbReference>
<evidence type="ECO:0000259" key="4">
    <source>
        <dbReference type="Pfam" id="PF05175"/>
    </source>
</evidence>
<dbReference type="GO" id="GO:0032259">
    <property type="term" value="P:methylation"/>
    <property type="evidence" value="ECO:0007669"/>
    <property type="project" value="UniProtKB-KW"/>
</dbReference>
<keyword evidence="3" id="KW-0949">S-adenosyl-L-methionine</keyword>
<dbReference type="Gene3D" id="3.40.50.150">
    <property type="entry name" value="Vaccinia Virus protein VP39"/>
    <property type="match status" value="1"/>
</dbReference>
<accession>A0A4P7XND3</accession>
<name>A0A4P7XND3_9ALTE</name>
<evidence type="ECO:0000313" key="5">
    <source>
        <dbReference type="EMBL" id="QCF27887.1"/>
    </source>
</evidence>
<keyword evidence="6" id="KW-1185">Reference proteome</keyword>
<evidence type="ECO:0000256" key="1">
    <source>
        <dbReference type="ARBA" id="ARBA00022603"/>
    </source>
</evidence>
<dbReference type="PANTHER" id="PTHR18895:SF74">
    <property type="entry name" value="MTRF1L RELEASE FACTOR GLUTAMINE METHYLTRANSFERASE"/>
    <property type="match status" value="1"/>
</dbReference>
<evidence type="ECO:0000256" key="3">
    <source>
        <dbReference type="ARBA" id="ARBA00022691"/>
    </source>
</evidence>
<dbReference type="CDD" id="cd02440">
    <property type="entry name" value="AdoMet_MTases"/>
    <property type="match status" value="1"/>
</dbReference>
<dbReference type="InterPro" id="IPR050320">
    <property type="entry name" value="N5-glutamine_MTase"/>
</dbReference>
<evidence type="ECO:0000256" key="2">
    <source>
        <dbReference type="ARBA" id="ARBA00022679"/>
    </source>
</evidence>
<gene>
    <name evidence="5" type="ORF">soil367_09605</name>
</gene>
<reference evidence="5 6" key="1">
    <citation type="submission" date="2018-07" db="EMBL/GenBank/DDBJ databases">
        <title>Marsedoiliclastica nanhaica gen. nov. sp. nov., a novel marine hydrocarbonoclastic bacterium isolated from an in-situ enriched hydrocarbon-degrading consortium in deep-sea sediment.</title>
        <authorList>
            <person name="Dong C."/>
            <person name="Ma T."/>
            <person name="Liu R."/>
            <person name="Shao Z."/>
        </authorList>
    </citation>
    <scope>NUCLEOTIDE SEQUENCE [LARGE SCALE GENOMIC DNA]</scope>
    <source>
        <strain evidence="6">soil36-7</strain>
    </source>
</reference>
<sequence length="313" mass="33947">MTVVRRAELLALGEYLHQIGYHSTAVTPSTHEIVNQRQANARATDLRGILGWSRPFARDQVSEQEFRLMRDAGVIVPDGDHWRSTLRWSSLGDLLCAHSAFPTDASDAVFFGPDTYRFSRFINAWIDGGGRQIGRTVDIGCGSGAGAILVGKAAPGADVLAVDINPQALQLTEVNAQLAGTANVTAVHSNLLGDVDGDFDLIISNPPYMVDSQERAYRHGGDRLGAGLSVQIVESALSRLTPGGTLLLYTGVAIIGGRDPFLQTLREILADSPHQWSYEELDPDVFGEELTKPAYVDVERIAAVGLTLRRERN</sequence>
<feature type="domain" description="Methyltransferase small" evidence="4">
    <location>
        <begin position="134"/>
        <end position="248"/>
    </location>
</feature>
<dbReference type="GO" id="GO:0003676">
    <property type="term" value="F:nucleic acid binding"/>
    <property type="evidence" value="ECO:0007669"/>
    <property type="project" value="InterPro"/>
</dbReference>
<evidence type="ECO:0000313" key="6">
    <source>
        <dbReference type="Proteomes" id="UP000298049"/>
    </source>
</evidence>
<dbReference type="InterPro" id="IPR029063">
    <property type="entry name" value="SAM-dependent_MTases_sf"/>
</dbReference>
<keyword evidence="1 5" id="KW-0489">Methyltransferase</keyword>
<organism evidence="5 6">
    <name type="scientific">Hydrocarboniclastica marina</name>
    <dbReference type="NCBI Taxonomy" id="2259620"/>
    <lineage>
        <taxon>Bacteria</taxon>
        <taxon>Pseudomonadati</taxon>
        <taxon>Pseudomonadota</taxon>
        <taxon>Gammaproteobacteria</taxon>
        <taxon>Alteromonadales</taxon>
        <taxon>Alteromonadaceae</taxon>
        <taxon>Hydrocarboniclastica</taxon>
    </lineage>
</organism>
<dbReference type="OrthoDB" id="5383291at2"/>
<dbReference type="KEGG" id="hmi:soil367_09605"/>
<dbReference type="Pfam" id="PF05175">
    <property type="entry name" value="MTS"/>
    <property type="match status" value="1"/>
</dbReference>
<keyword evidence="2 5" id="KW-0808">Transferase</keyword>
<dbReference type="SUPFAM" id="SSF53335">
    <property type="entry name" value="S-adenosyl-L-methionine-dependent methyltransferases"/>
    <property type="match status" value="1"/>
</dbReference>
<dbReference type="PROSITE" id="PS00092">
    <property type="entry name" value="N6_MTASE"/>
    <property type="match status" value="1"/>
</dbReference>
<dbReference type="EMBL" id="CP031093">
    <property type="protein sequence ID" value="QCF27887.1"/>
    <property type="molecule type" value="Genomic_DNA"/>
</dbReference>
<dbReference type="AlphaFoldDB" id="A0A4P7XND3"/>
<protein>
    <submittedName>
        <fullName evidence="5">Class I SAM-dependent methyltransferase</fullName>
    </submittedName>
</protein>
<dbReference type="InterPro" id="IPR002052">
    <property type="entry name" value="DNA_methylase_N6_adenine_CS"/>
</dbReference>
<dbReference type="PANTHER" id="PTHR18895">
    <property type="entry name" value="HEMK METHYLTRANSFERASE"/>
    <property type="match status" value="1"/>
</dbReference>
<dbReference type="GO" id="GO:0036009">
    <property type="term" value="F:protein-glutamine N-methyltransferase activity"/>
    <property type="evidence" value="ECO:0007669"/>
    <property type="project" value="TreeGrafter"/>
</dbReference>